<protein>
    <recommendedName>
        <fullName evidence="3">histidine kinase</fullName>
        <ecNumber evidence="3">2.7.13.3</ecNumber>
    </recommendedName>
</protein>
<dbReference type="InterPro" id="IPR003661">
    <property type="entry name" value="HisK_dim/P_dom"/>
</dbReference>
<dbReference type="Pfam" id="PF00072">
    <property type="entry name" value="Response_reg"/>
    <property type="match status" value="1"/>
</dbReference>
<feature type="modified residue" description="4-aspartylphosphate" evidence="9">
    <location>
        <position position="643"/>
    </location>
</feature>
<comment type="subcellular location">
    <subcellularLocation>
        <location evidence="2">Cytoplasm</location>
    </subcellularLocation>
</comment>
<dbReference type="KEGG" id="ache:ACHE_80797S"/>
<dbReference type="AlphaFoldDB" id="A0A7R7ZTW6"/>
<evidence type="ECO:0000313" key="15">
    <source>
        <dbReference type="Proteomes" id="UP000637239"/>
    </source>
</evidence>
<organism evidence="14 15">
    <name type="scientific">Aspergillus chevalieri</name>
    <name type="common">Eurotium chevalieri</name>
    <dbReference type="NCBI Taxonomy" id="182096"/>
    <lineage>
        <taxon>Eukaryota</taxon>
        <taxon>Fungi</taxon>
        <taxon>Dikarya</taxon>
        <taxon>Ascomycota</taxon>
        <taxon>Pezizomycotina</taxon>
        <taxon>Eurotiomycetes</taxon>
        <taxon>Eurotiomycetidae</taxon>
        <taxon>Eurotiales</taxon>
        <taxon>Aspergillaceae</taxon>
        <taxon>Aspergillus</taxon>
        <taxon>Aspergillus subgen. Aspergillus</taxon>
    </lineage>
</organism>
<feature type="domain" description="PAC" evidence="13">
    <location>
        <begin position="270"/>
        <end position="321"/>
    </location>
</feature>
<dbReference type="GeneID" id="66987246"/>
<dbReference type="NCBIfam" id="TIGR00229">
    <property type="entry name" value="sensory_box"/>
    <property type="match status" value="1"/>
</dbReference>
<keyword evidence="6" id="KW-0808">Transferase</keyword>
<evidence type="ECO:0000256" key="1">
    <source>
        <dbReference type="ARBA" id="ARBA00000085"/>
    </source>
</evidence>
<dbReference type="SMART" id="SM00387">
    <property type="entry name" value="HATPase_c"/>
    <property type="match status" value="1"/>
</dbReference>
<keyword evidence="8" id="KW-0902">Two-component regulatory system</keyword>
<dbReference type="SUPFAM" id="SSF52172">
    <property type="entry name" value="CheY-like"/>
    <property type="match status" value="1"/>
</dbReference>
<evidence type="ECO:0000256" key="2">
    <source>
        <dbReference type="ARBA" id="ARBA00004496"/>
    </source>
</evidence>
<dbReference type="FunFam" id="1.10.287.130:FF:000030">
    <property type="entry name" value="Putative histidine kinase 5"/>
    <property type="match status" value="1"/>
</dbReference>
<dbReference type="PROSITE" id="PS50112">
    <property type="entry name" value="PAS"/>
    <property type="match status" value="1"/>
</dbReference>
<proteinExistence type="predicted"/>
<dbReference type="Gene3D" id="1.10.287.130">
    <property type="match status" value="1"/>
</dbReference>
<reference evidence="14" key="2">
    <citation type="submission" date="2021-02" db="EMBL/GenBank/DDBJ databases">
        <title>Aspergillus chevalieri M1 genome sequence.</title>
        <authorList>
            <person name="Kadooka C."/>
            <person name="Mori K."/>
            <person name="Futagami T."/>
        </authorList>
    </citation>
    <scope>NUCLEOTIDE SEQUENCE</scope>
    <source>
        <strain evidence="14">M1</strain>
    </source>
</reference>
<dbReference type="InterPro" id="IPR011006">
    <property type="entry name" value="CheY-like_superfamily"/>
</dbReference>
<dbReference type="Gene3D" id="3.30.565.10">
    <property type="entry name" value="Histidine kinase-like ATPase, C-terminal domain"/>
    <property type="match status" value="1"/>
</dbReference>
<dbReference type="RefSeq" id="XP_043141410.1">
    <property type="nucleotide sequence ID" value="XM_043284207.1"/>
</dbReference>
<evidence type="ECO:0000259" key="10">
    <source>
        <dbReference type="PROSITE" id="PS50109"/>
    </source>
</evidence>
<dbReference type="CDD" id="cd17546">
    <property type="entry name" value="REC_hyHK_CKI1_RcsC-like"/>
    <property type="match status" value="1"/>
</dbReference>
<dbReference type="CDD" id="cd00130">
    <property type="entry name" value="PAS"/>
    <property type="match status" value="1"/>
</dbReference>
<dbReference type="InterPro" id="IPR004358">
    <property type="entry name" value="Sig_transdc_His_kin-like_C"/>
</dbReference>
<dbReference type="PROSITE" id="PS50113">
    <property type="entry name" value="PAC"/>
    <property type="match status" value="1"/>
</dbReference>
<dbReference type="PROSITE" id="PS50110">
    <property type="entry name" value="RESPONSE_REGULATORY"/>
    <property type="match status" value="1"/>
</dbReference>
<sequence length="709" mass="79924">MVPNNQLLRLTIGNREPVTVAMATPPPEEDLYLGKRHEEDYEEAHREQHEKDYSSRTHECLTRRRDDPLARIYRLTPIPTILLDASLRVVEVSNSHLEIFQKCRDALLDKCIYEISSYAIPSPDIVTLSGALQAAVTSRDVQTIGGIHLPDTNSYFSLRLIPIFDGPELIYMVLEIQNATTEHAESRACSKQTYINESYRTLLDTVKDYAIFMLDTRGNITTWNSGATVLNGYSADEIIGRHFSIFYSDEDCIRQKPEKELEVCLRDGKVEDEGWRYRRDGSRFWANVLVTPIHQFGHHVGFAKVTRDLTERKAAEARLIAAFEESSKLKSDFLANMSHEIRTPMNGMLLALTMLMSTELNQQQQEYASIIEDSTSILLQVINDVLDYSKLSSGAFSLHSDIVNARTIIDAVVRNCNPLLKPGVELISDLPDDFPQYLKGDPLRFRQVLQNLVGNAVKFTEQGSVKIHTSFSVDEEKRDAYNILTEVIDTGIGVPADSINTLFTPFTRFADSCTKKYQGTGLGLSICKGLAELMNGTVGFRPNPDGRGSIFWVTARMNRTDEVDSARAAGLASEETFDPTEEIRKIAPQKHILLVEDNMVNQMVMRKLLNSVGFERVDVAWDGAQAVRMVKQRPLSYDVVLMDVSMPVLSGLEATSRIRELHIDVPIIALTGNALKGDAETYLANGMNDYLAKPIHRQQLLRMLWKWIV</sequence>
<dbReference type="FunFam" id="3.30.565.10:FF:000010">
    <property type="entry name" value="Sensor histidine kinase RcsC"/>
    <property type="match status" value="1"/>
</dbReference>
<dbReference type="PANTHER" id="PTHR45339">
    <property type="entry name" value="HYBRID SIGNAL TRANSDUCTION HISTIDINE KINASE J"/>
    <property type="match status" value="1"/>
</dbReference>
<dbReference type="InterPro" id="IPR005467">
    <property type="entry name" value="His_kinase_dom"/>
</dbReference>
<dbReference type="SMART" id="SM00091">
    <property type="entry name" value="PAS"/>
    <property type="match status" value="2"/>
</dbReference>
<feature type="domain" description="Histidine kinase" evidence="10">
    <location>
        <begin position="336"/>
        <end position="559"/>
    </location>
</feature>
<dbReference type="PRINTS" id="PR00344">
    <property type="entry name" value="BCTRLSENSOR"/>
</dbReference>
<dbReference type="PANTHER" id="PTHR45339:SF1">
    <property type="entry name" value="HYBRID SIGNAL TRANSDUCTION HISTIDINE KINASE J"/>
    <property type="match status" value="1"/>
</dbReference>
<dbReference type="InterPro" id="IPR036097">
    <property type="entry name" value="HisK_dim/P_sf"/>
</dbReference>
<dbReference type="SUPFAM" id="SSF55874">
    <property type="entry name" value="ATPase domain of HSP90 chaperone/DNA topoisomerase II/histidine kinase"/>
    <property type="match status" value="1"/>
</dbReference>
<dbReference type="InterPro" id="IPR001789">
    <property type="entry name" value="Sig_transdc_resp-reg_receiver"/>
</dbReference>
<dbReference type="Pfam" id="PF00512">
    <property type="entry name" value="HisKA"/>
    <property type="match status" value="1"/>
</dbReference>
<evidence type="ECO:0000313" key="14">
    <source>
        <dbReference type="EMBL" id="BCR92897.1"/>
    </source>
</evidence>
<keyword evidence="5 9" id="KW-0597">Phosphoprotein</keyword>
<dbReference type="Pfam" id="PF02518">
    <property type="entry name" value="HATPase_c"/>
    <property type="match status" value="1"/>
</dbReference>
<feature type="domain" description="Response regulatory" evidence="11">
    <location>
        <begin position="591"/>
        <end position="708"/>
    </location>
</feature>
<keyword evidence="4" id="KW-0963">Cytoplasm</keyword>
<evidence type="ECO:0000256" key="7">
    <source>
        <dbReference type="ARBA" id="ARBA00022777"/>
    </source>
</evidence>
<dbReference type="InterPro" id="IPR003594">
    <property type="entry name" value="HATPase_dom"/>
</dbReference>
<dbReference type="EC" id="2.7.13.3" evidence="3"/>
<dbReference type="Pfam" id="PF13426">
    <property type="entry name" value="PAS_9"/>
    <property type="match status" value="1"/>
</dbReference>
<name>A0A7R7ZTW6_ASPCH</name>
<dbReference type="SUPFAM" id="SSF47384">
    <property type="entry name" value="Homodimeric domain of signal transducing histidine kinase"/>
    <property type="match status" value="1"/>
</dbReference>
<evidence type="ECO:0000256" key="8">
    <source>
        <dbReference type="ARBA" id="ARBA00023012"/>
    </source>
</evidence>
<dbReference type="GO" id="GO:0000155">
    <property type="term" value="F:phosphorelay sensor kinase activity"/>
    <property type="evidence" value="ECO:0007669"/>
    <property type="project" value="InterPro"/>
</dbReference>
<dbReference type="Gene3D" id="3.40.50.2300">
    <property type="match status" value="1"/>
</dbReference>
<evidence type="ECO:0000259" key="12">
    <source>
        <dbReference type="PROSITE" id="PS50112"/>
    </source>
</evidence>
<dbReference type="InterPro" id="IPR000014">
    <property type="entry name" value="PAS"/>
</dbReference>
<dbReference type="FunFam" id="3.30.450.20:FF:000136">
    <property type="entry name" value="Sensor histidine kinase/response regulator Fos-1"/>
    <property type="match status" value="1"/>
</dbReference>
<dbReference type="EMBL" id="AP024423">
    <property type="protein sequence ID" value="BCR92897.1"/>
    <property type="molecule type" value="Genomic_DNA"/>
</dbReference>
<evidence type="ECO:0000256" key="3">
    <source>
        <dbReference type="ARBA" id="ARBA00012438"/>
    </source>
</evidence>
<evidence type="ECO:0000256" key="4">
    <source>
        <dbReference type="ARBA" id="ARBA00022490"/>
    </source>
</evidence>
<keyword evidence="15" id="KW-1185">Reference proteome</keyword>
<evidence type="ECO:0000256" key="5">
    <source>
        <dbReference type="ARBA" id="ARBA00022553"/>
    </source>
</evidence>
<dbReference type="Proteomes" id="UP000637239">
    <property type="component" value="Chromosome 8"/>
</dbReference>
<dbReference type="CDD" id="cd16922">
    <property type="entry name" value="HATPase_EvgS-ArcB-TorS-like"/>
    <property type="match status" value="1"/>
</dbReference>
<accession>A0A7R7ZTW6</accession>
<keyword evidence="7" id="KW-0418">Kinase</keyword>
<evidence type="ECO:0000256" key="9">
    <source>
        <dbReference type="PROSITE-ProRule" id="PRU00169"/>
    </source>
</evidence>
<feature type="domain" description="PAS" evidence="12">
    <location>
        <begin position="195"/>
        <end position="250"/>
    </location>
</feature>
<dbReference type="SUPFAM" id="SSF55785">
    <property type="entry name" value="PYP-like sensor domain (PAS domain)"/>
    <property type="match status" value="1"/>
</dbReference>
<dbReference type="PROSITE" id="PS50109">
    <property type="entry name" value="HIS_KIN"/>
    <property type="match status" value="1"/>
</dbReference>
<dbReference type="InterPro" id="IPR000700">
    <property type="entry name" value="PAS-assoc_C"/>
</dbReference>
<dbReference type="CDD" id="cd00082">
    <property type="entry name" value="HisKA"/>
    <property type="match status" value="1"/>
</dbReference>
<reference evidence="14" key="1">
    <citation type="submission" date="2021-01" db="EMBL/GenBank/DDBJ databases">
        <authorList>
            <consortium name="Aspergillus chevalieri M1 genome sequencing consortium"/>
            <person name="Kazuki M."/>
            <person name="Futagami T."/>
        </authorList>
    </citation>
    <scope>NUCLEOTIDE SEQUENCE</scope>
    <source>
        <strain evidence="14">M1</strain>
    </source>
</reference>
<gene>
    <name evidence="14" type="ORF">ACHE_80797S</name>
</gene>
<evidence type="ECO:0000259" key="13">
    <source>
        <dbReference type="PROSITE" id="PS50113"/>
    </source>
</evidence>
<dbReference type="SMART" id="SM00448">
    <property type="entry name" value="REC"/>
    <property type="match status" value="1"/>
</dbReference>
<comment type="catalytic activity">
    <reaction evidence="1">
        <text>ATP + protein L-histidine = ADP + protein N-phospho-L-histidine.</text>
        <dbReference type="EC" id="2.7.13.3"/>
    </reaction>
</comment>
<dbReference type="GO" id="GO:0005737">
    <property type="term" value="C:cytoplasm"/>
    <property type="evidence" value="ECO:0007669"/>
    <property type="project" value="UniProtKB-SubCell"/>
</dbReference>
<dbReference type="InterPro" id="IPR035965">
    <property type="entry name" value="PAS-like_dom_sf"/>
</dbReference>
<dbReference type="InterPro" id="IPR036890">
    <property type="entry name" value="HATPase_C_sf"/>
</dbReference>
<evidence type="ECO:0000259" key="11">
    <source>
        <dbReference type="PROSITE" id="PS50110"/>
    </source>
</evidence>
<dbReference type="SMART" id="SM00388">
    <property type="entry name" value="HisKA"/>
    <property type="match status" value="1"/>
</dbReference>
<evidence type="ECO:0000256" key="6">
    <source>
        <dbReference type="ARBA" id="ARBA00022679"/>
    </source>
</evidence>
<dbReference type="Gene3D" id="3.30.450.20">
    <property type="entry name" value="PAS domain"/>
    <property type="match status" value="1"/>
</dbReference>